<gene>
    <name evidence="10" type="ORF">CBER1_09465</name>
</gene>
<dbReference type="EMBL" id="PNEN01000003">
    <property type="protein sequence ID" value="PPJ61410.1"/>
    <property type="molecule type" value="Genomic_DNA"/>
</dbReference>
<dbReference type="PROSITE" id="PS00216">
    <property type="entry name" value="SUGAR_TRANSPORT_1"/>
    <property type="match status" value="2"/>
</dbReference>
<evidence type="ECO:0000256" key="5">
    <source>
        <dbReference type="ARBA" id="ARBA00022989"/>
    </source>
</evidence>
<feature type="transmembrane region" description="Helical" evidence="8">
    <location>
        <begin position="175"/>
        <end position="197"/>
    </location>
</feature>
<feature type="transmembrane region" description="Helical" evidence="8">
    <location>
        <begin position="144"/>
        <end position="163"/>
    </location>
</feature>
<dbReference type="AlphaFoldDB" id="A0A2S6CP37"/>
<feature type="transmembrane region" description="Helical" evidence="8">
    <location>
        <begin position="432"/>
        <end position="455"/>
    </location>
</feature>
<dbReference type="PANTHER" id="PTHR48022:SF6">
    <property type="entry name" value="MSTA PROTEIN-RELATED"/>
    <property type="match status" value="1"/>
</dbReference>
<dbReference type="NCBIfam" id="TIGR00879">
    <property type="entry name" value="SP"/>
    <property type="match status" value="1"/>
</dbReference>
<feature type="transmembrane region" description="Helical" evidence="8">
    <location>
        <begin position="209"/>
        <end position="228"/>
    </location>
</feature>
<sequence>MADYNPGKYAMDPRKVAPVVIASVERIEAPVTLKAYVMCAFAAFAGVLFGYDSGYISGVLGMDSFKRDYGRPSTTDPSGYAYETWEKSLIVSILSLGTFCGALTSGWLADLIGRRPTLIGPGCGVFMAGVVVQMAAQHVAGLCAGRFIAGLGVGCVSAVNILYMSEVAPRKVRGAIVSAYQFAITIGLMLASCVGYASKDYDTSAAYRIPIGIQFLWALILSIGLLLLPESPRFYVKKGRYDKAVKALARVRGQPVTSPYIEDELSEIVANFQYEQQVGEVSWMGVFSGGITNSNSNMRKIFIGTALQMMQQWTGINFIFYYNVTFFQSVHMENAFLISMITTVVNVVCTPLSFYAIEKFGRRSLLIWGAVAMCICEFAVAAVGVSAPDSEAANYCLVTFVCIYIAFFAATWGPAAWVVIGEIFQLPIRSKGVALSTASNWFWNCIIGIIVPFIVDGDKGDFGVKVFFVWGSTCAFCALFAWIFVPETKGLTLEQVDKASSFRPMMEEVPAYRSKNYKPRDTFADTYGYMPESHSKRPSTSLSSTDYPMTVQSFIDR</sequence>
<dbReference type="InterPro" id="IPR005828">
    <property type="entry name" value="MFS_sugar_transport-like"/>
</dbReference>
<evidence type="ECO:0000256" key="1">
    <source>
        <dbReference type="ARBA" id="ARBA00004141"/>
    </source>
</evidence>
<evidence type="ECO:0000256" key="4">
    <source>
        <dbReference type="ARBA" id="ARBA00022692"/>
    </source>
</evidence>
<comment type="subcellular location">
    <subcellularLocation>
        <location evidence="1">Membrane</location>
        <topology evidence="1">Multi-pass membrane protein</topology>
    </subcellularLocation>
</comment>
<feature type="transmembrane region" description="Helical" evidence="8">
    <location>
        <begin position="118"/>
        <end position="138"/>
    </location>
</feature>
<dbReference type="InterPro" id="IPR005829">
    <property type="entry name" value="Sugar_transporter_CS"/>
</dbReference>
<feature type="transmembrane region" description="Helical" evidence="8">
    <location>
        <begin position="89"/>
        <end position="109"/>
    </location>
</feature>
<dbReference type="Pfam" id="PF00083">
    <property type="entry name" value="Sugar_tr"/>
    <property type="match status" value="1"/>
</dbReference>
<evidence type="ECO:0000256" key="8">
    <source>
        <dbReference type="SAM" id="Phobius"/>
    </source>
</evidence>
<dbReference type="InterPro" id="IPR003663">
    <property type="entry name" value="Sugar/inositol_transpt"/>
</dbReference>
<dbReference type="GO" id="GO:0005351">
    <property type="term" value="F:carbohydrate:proton symporter activity"/>
    <property type="evidence" value="ECO:0007669"/>
    <property type="project" value="TreeGrafter"/>
</dbReference>
<organism evidence="10 11">
    <name type="scientific">Cercospora berteroae</name>
    <dbReference type="NCBI Taxonomy" id="357750"/>
    <lineage>
        <taxon>Eukaryota</taxon>
        <taxon>Fungi</taxon>
        <taxon>Dikarya</taxon>
        <taxon>Ascomycota</taxon>
        <taxon>Pezizomycotina</taxon>
        <taxon>Dothideomycetes</taxon>
        <taxon>Dothideomycetidae</taxon>
        <taxon>Mycosphaerellales</taxon>
        <taxon>Mycosphaerellaceae</taxon>
        <taxon>Cercospora</taxon>
    </lineage>
</organism>
<dbReference type="PROSITE" id="PS50850">
    <property type="entry name" value="MFS"/>
    <property type="match status" value="1"/>
</dbReference>
<feature type="transmembrane region" description="Helical" evidence="8">
    <location>
        <begin position="301"/>
        <end position="324"/>
    </location>
</feature>
<dbReference type="FunFam" id="1.20.1250.20:FF:000078">
    <property type="entry name" value="MFS maltose transporter, putative"/>
    <property type="match status" value="1"/>
</dbReference>
<dbReference type="InterPro" id="IPR050360">
    <property type="entry name" value="MFS_Sugar_Transporters"/>
</dbReference>
<feature type="transmembrane region" description="Helical" evidence="8">
    <location>
        <begin position="336"/>
        <end position="357"/>
    </location>
</feature>
<dbReference type="Gene3D" id="1.20.1250.20">
    <property type="entry name" value="MFS general substrate transporter like domains"/>
    <property type="match status" value="1"/>
</dbReference>
<evidence type="ECO:0000256" key="3">
    <source>
        <dbReference type="ARBA" id="ARBA00022448"/>
    </source>
</evidence>
<dbReference type="PROSITE" id="PS00217">
    <property type="entry name" value="SUGAR_TRANSPORT_2"/>
    <property type="match status" value="1"/>
</dbReference>
<dbReference type="PANTHER" id="PTHR48022">
    <property type="entry name" value="PLASTIDIC GLUCOSE TRANSPORTER 4"/>
    <property type="match status" value="1"/>
</dbReference>
<evidence type="ECO:0000313" key="11">
    <source>
        <dbReference type="Proteomes" id="UP000237631"/>
    </source>
</evidence>
<dbReference type="SUPFAM" id="SSF103473">
    <property type="entry name" value="MFS general substrate transporter"/>
    <property type="match status" value="1"/>
</dbReference>
<feature type="transmembrane region" description="Helical" evidence="8">
    <location>
        <begin position="364"/>
        <end position="386"/>
    </location>
</feature>
<proteinExistence type="inferred from homology"/>
<dbReference type="GO" id="GO:0016020">
    <property type="term" value="C:membrane"/>
    <property type="evidence" value="ECO:0007669"/>
    <property type="project" value="UniProtKB-SubCell"/>
</dbReference>
<dbReference type="CDD" id="cd17356">
    <property type="entry name" value="MFS_HXT"/>
    <property type="match status" value="1"/>
</dbReference>
<evidence type="ECO:0000256" key="7">
    <source>
        <dbReference type="RuleBase" id="RU003346"/>
    </source>
</evidence>
<evidence type="ECO:0000256" key="2">
    <source>
        <dbReference type="ARBA" id="ARBA00010992"/>
    </source>
</evidence>
<keyword evidence="5 8" id="KW-1133">Transmembrane helix</keyword>
<evidence type="ECO:0000259" key="9">
    <source>
        <dbReference type="PROSITE" id="PS50850"/>
    </source>
</evidence>
<feature type="transmembrane region" description="Helical" evidence="8">
    <location>
        <begin position="392"/>
        <end position="420"/>
    </location>
</feature>
<dbReference type="InterPro" id="IPR036259">
    <property type="entry name" value="MFS_trans_sf"/>
</dbReference>
<dbReference type="InterPro" id="IPR020846">
    <property type="entry name" value="MFS_dom"/>
</dbReference>
<comment type="similarity">
    <text evidence="2 7">Belongs to the major facilitator superfamily. Sugar transporter (TC 2.A.1.1) family.</text>
</comment>
<dbReference type="Proteomes" id="UP000237631">
    <property type="component" value="Unassembled WGS sequence"/>
</dbReference>
<accession>A0A2S6CP37</accession>
<dbReference type="OrthoDB" id="6612291at2759"/>
<name>A0A2S6CP37_9PEZI</name>
<reference evidence="11" key="1">
    <citation type="journal article" date="2017" name="bioRxiv">
        <title>Conservation of a gene cluster reveals novel cercosporin biosynthetic mechanisms and extends production to the genus Colletotrichum.</title>
        <authorList>
            <person name="de Jonge R."/>
            <person name="Ebert M.K."/>
            <person name="Huitt-Roehl C.R."/>
            <person name="Pal P."/>
            <person name="Suttle J.C."/>
            <person name="Spanner R.E."/>
            <person name="Neubauer J.D."/>
            <person name="Jurick W.M.II."/>
            <person name="Stott K.A."/>
            <person name="Secor G.A."/>
            <person name="Thomma B.P.H.J."/>
            <person name="Van de Peer Y."/>
            <person name="Townsend C.A."/>
            <person name="Bolton M.D."/>
        </authorList>
    </citation>
    <scope>NUCLEOTIDE SEQUENCE [LARGE SCALE GENOMIC DNA]</scope>
    <source>
        <strain evidence="11">CBS538.71</strain>
    </source>
</reference>
<keyword evidence="4 8" id="KW-0812">Transmembrane</keyword>
<keyword evidence="11" id="KW-1185">Reference proteome</keyword>
<keyword evidence="3 7" id="KW-0813">Transport</keyword>
<evidence type="ECO:0000313" key="10">
    <source>
        <dbReference type="EMBL" id="PPJ61410.1"/>
    </source>
</evidence>
<evidence type="ECO:0000256" key="6">
    <source>
        <dbReference type="ARBA" id="ARBA00023136"/>
    </source>
</evidence>
<feature type="transmembrane region" description="Helical" evidence="8">
    <location>
        <begin position="33"/>
        <end position="51"/>
    </location>
</feature>
<keyword evidence="6 8" id="KW-0472">Membrane</keyword>
<feature type="domain" description="Major facilitator superfamily (MFS) profile" evidence="9">
    <location>
        <begin position="38"/>
        <end position="489"/>
    </location>
</feature>
<dbReference type="PRINTS" id="PR00171">
    <property type="entry name" value="SUGRTRNSPORT"/>
</dbReference>
<protein>
    <recommendedName>
        <fullName evidence="9">Major facilitator superfamily (MFS) profile domain-containing protein</fullName>
    </recommendedName>
</protein>
<feature type="transmembrane region" description="Helical" evidence="8">
    <location>
        <begin position="467"/>
        <end position="485"/>
    </location>
</feature>
<comment type="caution">
    <text evidence="10">The sequence shown here is derived from an EMBL/GenBank/DDBJ whole genome shotgun (WGS) entry which is preliminary data.</text>
</comment>